<comment type="caution">
    <text evidence="1">The sequence shown here is derived from an EMBL/GenBank/DDBJ whole genome shotgun (WGS) entry which is preliminary data.</text>
</comment>
<evidence type="ECO:0000313" key="2">
    <source>
        <dbReference type="Proteomes" id="UP001520878"/>
    </source>
</evidence>
<sequence length="157" mass="17283">MPFRFYPLDAQSFAHLPALTNDQRTALGVHTLTADADVGFPCRVSLQDAKRGETLYLLNVTHQDVAGPYRASHGVFVRASAQQARVCDVDAVPDMIRRREALSVRGFDNNHMMTDASLTTGQDIEAAIAQLFAVPQCRYLHVHNAARGCYLAGIKRA</sequence>
<accession>A0ABS8G497</accession>
<dbReference type="InterPro" id="IPR009593">
    <property type="entry name" value="DUF1203"/>
</dbReference>
<dbReference type="Pfam" id="PF06718">
    <property type="entry name" value="DUF1203"/>
    <property type="match status" value="1"/>
</dbReference>
<keyword evidence="2" id="KW-1185">Reference proteome</keyword>
<protein>
    <submittedName>
        <fullName evidence="1">DUF1203 domain-containing protein</fullName>
    </submittedName>
</protein>
<organism evidence="1 2">
    <name type="scientific">Fluctibacter halophilus</name>
    <dbReference type="NCBI Taxonomy" id="226011"/>
    <lineage>
        <taxon>Bacteria</taxon>
        <taxon>Pseudomonadati</taxon>
        <taxon>Pseudomonadota</taxon>
        <taxon>Gammaproteobacteria</taxon>
        <taxon>Alteromonadales</taxon>
        <taxon>Alteromonadaceae</taxon>
        <taxon>Fluctibacter</taxon>
    </lineage>
</organism>
<dbReference type="PIRSF" id="PIRSF034110">
    <property type="entry name" value="DUF1203"/>
    <property type="match status" value="1"/>
</dbReference>
<name>A0ABS8G497_9ALTE</name>
<evidence type="ECO:0000313" key="1">
    <source>
        <dbReference type="EMBL" id="MCC2615319.1"/>
    </source>
</evidence>
<proteinExistence type="predicted"/>
<gene>
    <name evidence="1" type="ORF">LJ739_03595</name>
</gene>
<dbReference type="Proteomes" id="UP001520878">
    <property type="component" value="Unassembled WGS sequence"/>
</dbReference>
<dbReference type="EMBL" id="JAJEWP010000001">
    <property type="protein sequence ID" value="MCC2615319.1"/>
    <property type="molecule type" value="Genomic_DNA"/>
</dbReference>
<dbReference type="RefSeq" id="WP_229157225.1">
    <property type="nucleotide sequence ID" value="NZ_JAJEWP010000001.1"/>
</dbReference>
<reference evidence="1 2" key="1">
    <citation type="submission" date="2021-10" db="EMBL/GenBank/DDBJ databases">
        <title>Draft genome of Aestuariibacter halophilus JC2043.</title>
        <authorList>
            <person name="Emsley S.A."/>
            <person name="Pfannmuller K.M."/>
            <person name="Ushijima B."/>
            <person name="Saw J.H."/>
            <person name="Videau P."/>
        </authorList>
    </citation>
    <scope>NUCLEOTIDE SEQUENCE [LARGE SCALE GENOMIC DNA]</scope>
    <source>
        <strain evidence="1 2">JC2043</strain>
    </source>
</reference>